<keyword evidence="2" id="KW-0819">tRNA processing</keyword>
<organism evidence="5 6">
    <name type="scientific">Glomus cerebriforme</name>
    <dbReference type="NCBI Taxonomy" id="658196"/>
    <lineage>
        <taxon>Eukaryota</taxon>
        <taxon>Fungi</taxon>
        <taxon>Fungi incertae sedis</taxon>
        <taxon>Mucoromycota</taxon>
        <taxon>Glomeromycotina</taxon>
        <taxon>Glomeromycetes</taxon>
        <taxon>Glomerales</taxon>
        <taxon>Glomeraceae</taxon>
        <taxon>Glomus</taxon>
    </lineage>
</organism>
<dbReference type="InterPro" id="IPR036882">
    <property type="entry name" value="Alba-like_dom_sf"/>
</dbReference>
<protein>
    <submittedName>
        <fullName evidence="5">Uncharacterized protein</fullName>
    </submittedName>
</protein>
<dbReference type="Gene3D" id="3.30.110.20">
    <property type="entry name" value="Alba-like domain"/>
    <property type="match status" value="1"/>
</dbReference>
<dbReference type="InterPro" id="IPR014612">
    <property type="entry name" value="Pop7/Rpp20"/>
</dbReference>
<keyword evidence="6" id="KW-1185">Reference proteome</keyword>
<name>A0A397SN58_9GLOM</name>
<dbReference type="GO" id="GO:0000172">
    <property type="term" value="C:ribonuclease MRP complex"/>
    <property type="evidence" value="ECO:0007669"/>
    <property type="project" value="InterPro"/>
</dbReference>
<dbReference type="GO" id="GO:0005655">
    <property type="term" value="C:nucleolar ribonuclease P complex"/>
    <property type="evidence" value="ECO:0007669"/>
    <property type="project" value="InterPro"/>
</dbReference>
<evidence type="ECO:0000256" key="1">
    <source>
        <dbReference type="ARBA" id="ARBA00004604"/>
    </source>
</evidence>
<evidence type="ECO:0000256" key="4">
    <source>
        <dbReference type="SAM" id="MobiDB-lite"/>
    </source>
</evidence>
<dbReference type="STRING" id="658196.A0A397SN58"/>
<proteinExistence type="predicted"/>
<feature type="region of interest" description="Disordered" evidence="4">
    <location>
        <begin position="22"/>
        <end position="65"/>
    </location>
</feature>
<comment type="caution">
    <text evidence="5">The sequence shown here is derived from an EMBL/GenBank/DDBJ whole genome shotgun (WGS) entry which is preliminary data.</text>
</comment>
<evidence type="ECO:0000313" key="5">
    <source>
        <dbReference type="EMBL" id="RIA86349.1"/>
    </source>
</evidence>
<evidence type="ECO:0000313" key="6">
    <source>
        <dbReference type="Proteomes" id="UP000265703"/>
    </source>
</evidence>
<feature type="compositionally biased region" description="Basic and acidic residues" evidence="4">
    <location>
        <begin position="22"/>
        <end position="34"/>
    </location>
</feature>
<dbReference type="PANTHER" id="PTHR15314:SF1">
    <property type="entry name" value="RIBONUCLEASE P PROTEIN SUBUNIT P20"/>
    <property type="match status" value="1"/>
</dbReference>
<sequence length="218" mass="24744">MGKAKKKSFGFIFPPKPYIIQKQDKKLETPKEQLPDTLSTKVESTTAKKSNTKNESKKPTQQKSDYYNKSSSFHFISFSYIVVSKNIDIRKRVPQHPATIPTDIYVSRKSNFKGQLFRAKKLLMEDGHPSITIHGLGAAIQKSINLVLALNDLTHNQIIYKTTTSTVQLVDDIIPDDDDKDLESQTRQNSAVHIQVSLKEDVKKHVLNKNNLPSVIKR</sequence>
<dbReference type="Pfam" id="PF12328">
    <property type="entry name" value="Rpp20"/>
    <property type="match status" value="1"/>
</dbReference>
<evidence type="ECO:0000256" key="2">
    <source>
        <dbReference type="ARBA" id="ARBA00022694"/>
    </source>
</evidence>
<dbReference type="EMBL" id="QKYT01000368">
    <property type="protein sequence ID" value="RIA86349.1"/>
    <property type="molecule type" value="Genomic_DNA"/>
</dbReference>
<accession>A0A397SN58</accession>
<keyword evidence="3" id="KW-0539">Nucleus</keyword>
<dbReference type="OrthoDB" id="416729at2759"/>
<dbReference type="GO" id="GO:0001682">
    <property type="term" value="P:tRNA 5'-leader removal"/>
    <property type="evidence" value="ECO:0007669"/>
    <property type="project" value="InterPro"/>
</dbReference>
<dbReference type="PANTHER" id="PTHR15314">
    <property type="entry name" value="RIBONUCLEASE P PROTEIN SUBUNIT P20"/>
    <property type="match status" value="1"/>
</dbReference>
<evidence type="ECO:0000256" key="3">
    <source>
        <dbReference type="ARBA" id="ARBA00023242"/>
    </source>
</evidence>
<comment type="subcellular location">
    <subcellularLocation>
        <location evidence="1">Nucleus</location>
        <location evidence="1">Nucleolus</location>
    </subcellularLocation>
</comment>
<dbReference type="GO" id="GO:0003676">
    <property type="term" value="F:nucleic acid binding"/>
    <property type="evidence" value="ECO:0007669"/>
    <property type="project" value="InterPro"/>
</dbReference>
<reference evidence="5 6" key="1">
    <citation type="submission" date="2018-06" db="EMBL/GenBank/DDBJ databases">
        <title>Comparative genomics reveals the genomic features of Rhizophagus irregularis, R. cerebriforme, R. diaphanum and Gigaspora rosea, and their symbiotic lifestyle signature.</title>
        <authorList>
            <person name="Morin E."/>
            <person name="San Clemente H."/>
            <person name="Chen E.C.H."/>
            <person name="De La Providencia I."/>
            <person name="Hainaut M."/>
            <person name="Kuo A."/>
            <person name="Kohler A."/>
            <person name="Murat C."/>
            <person name="Tang N."/>
            <person name="Roy S."/>
            <person name="Loubradou J."/>
            <person name="Henrissat B."/>
            <person name="Grigoriev I.V."/>
            <person name="Corradi N."/>
            <person name="Roux C."/>
            <person name="Martin F.M."/>
        </authorList>
    </citation>
    <scope>NUCLEOTIDE SEQUENCE [LARGE SCALE GENOMIC DNA]</scope>
    <source>
        <strain evidence="5 6">DAOM 227022</strain>
    </source>
</reference>
<feature type="compositionally biased region" description="Polar residues" evidence="4">
    <location>
        <begin position="36"/>
        <end position="49"/>
    </location>
</feature>
<dbReference type="AlphaFoldDB" id="A0A397SN58"/>
<dbReference type="SUPFAM" id="SSF82704">
    <property type="entry name" value="AlbA-like"/>
    <property type="match status" value="1"/>
</dbReference>
<dbReference type="Proteomes" id="UP000265703">
    <property type="component" value="Unassembled WGS sequence"/>
</dbReference>
<gene>
    <name evidence="5" type="ORF">C1645_829398</name>
</gene>